<dbReference type="PANTHER" id="PTHR22603:SF93">
    <property type="entry name" value="RE24176P"/>
    <property type="match status" value="1"/>
</dbReference>
<dbReference type="GO" id="GO:0005737">
    <property type="term" value="C:cytoplasm"/>
    <property type="evidence" value="ECO:0007669"/>
    <property type="project" value="TreeGrafter"/>
</dbReference>
<evidence type="ECO:0000313" key="3">
    <source>
        <dbReference type="EMBL" id="KAK9811339.1"/>
    </source>
</evidence>
<feature type="compositionally biased region" description="Low complexity" evidence="2">
    <location>
        <begin position="244"/>
        <end position="255"/>
    </location>
</feature>
<dbReference type="InterPro" id="IPR011009">
    <property type="entry name" value="Kinase-like_dom_sf"/>
</dbReference>
<dbReference type="GO" id="GO:0006646">
    <property type="term" value="P:phosphatidylethanolamine biosynthetic process"/>
    <property type="evidence" value="ECO:0007669"/>
    <property type="project" value="TreeGrafter"/>
</dbReference>
<feature type="region of interest" description="Disordered" evidence="2">
    <location>
        <begin position="205"/>
        <end position="320"/>
    </location>
</feature>
<comment type="similarity">
    <text evidence="1">Belongs to the choline/ethanolamine kinase family.</text>
</comment>
<dbReference type="AlphaFoldDB" id="A0AAW1PT74"/>
<feature type="compositionally biased region" description="Polar residues" evidence="2">
    <location>
        <begin position="234"/>
        <end position="243"/>
    </location>
</feature>
<sequence length="489" mass="54380">MPVLRNIPGWGQAQDEAVEVNQISGAMTNLIYRCKFTSPARKVLYALARVYGSSEGLFKREEEQRIFSAVAEVGLGPRLLVNFGNGRIEEFLLDQSISAEQMRSAPIAACIAAAMASFHFCSLRKSTDGLGKPMLWKRIHDWAHELQHKYTPPELRALGLQDIETQINVLERTLSAHHPNWLAFCHNDLQYGNMLLHVSSARSLNRRSDSENNPPKQDNAAVSRSVPDKRDSSPSRLPQQGQHSRPSSRAGSPSARELHESNFQHLPPRAPSYTHSHLADGYASGAELGGDSPKAHQSSLQRPHSFKAHASIDSDSLSEAERVGSLSKSVGRLSMRLIDYEYAGTNPVAFDIANHWCEYAADYHDGAPHMLDYALLPTKEQQLHFVRTYVQAVALMNPDPVPALAQSFASAASLSAKHERQAERAALEGVVSQLREAAWAYLPASHLLWGLWGYIQARQSEVDFDFMSYAHQRMAQYRALTGQPRLDLS</sequence>
<evidence type="ECO:0000313" key="4">
    <source>
        <dbReference type="Proteomes" id="UP001489004"/>
    </source>
</evidence>
<reference evidence="3 4" key="1">
    <citation type="journal article" date="2024" name="Nat. Commun.">
        <title>Phylogenomics reveals the evolutionary origins of lichenization in chlorophyte algae.</title>
        <authorList>
            <person name="Puginier C."/>
            <person name="Libourel C."/>
            <person name="Otte J."/>
            <person name="Skaloud P."/>
            <person name="Haon M."/>
            <person name="Grisel S."/>
            <person name="Petersen M."/>
            <person name="Berrin J.G."/>
            <person name="Delaux P.M."/>
            <person name="Dal Grande F."/>
            <person name="Keller J."/>
        </authorList>
    </citation>
    <scope>NUCLEOTIDE SEQUENCE [LARGE SCALE GENOMIC DNA]</scope>
    <source>
        <strain evidence="3 4">SAG 2043</strain>
    </source>
</reference>
<evidence type="ECO:0000256" key="2">
    <source>
        <dbReference type="SAM" id="MobiDB-lite"/>
    </source>
</evidence>
<dbReference type="Proteomes" id="UP001489004">
    <property type="component" value="Unassembled WGS sequence"/>
</dbReference>
<dbReference type="Gene3D" id="3.30.200.20">
    <property type="entry name" value="Phosphorylase Kinase, domain 1"/>
    <property type="match status" value="1"/>
</dbReference>
<dbReference type="GO" id="GO:0004305">
    <property type="term" value="F:ethanolamine kinase activity"/>
    <property type="evidence" value="ECO:0007669"/>
    <property type="project" value="TreeGrafter"/>
</dbReference>
<dbReference type="PANTHER" id="PTHR22603">
    <property type="entry name" value="CHOLINE/ETHANOALAMINE KINASE"/>
    <property type="match status" value="1"/>
</dbReference>
<accession>A0AAW1PT74</accession>
<comment type="caution">
    <text evidence="3">The sequence shown here is derived from an EMBL/GenBank/DDBJ whole genome shotgun (WGS) entry which is preliminary data.</text>
</comment>
<evidence type="ECO:0008006" key="5">
    <source>
        <dbReference type="Google" id="ProtNLM"/>
    </source>
</evidence>
<dbReference type="Pfam" id="PF01633">
    <property type="entry name" value="Choline_kinase"/>
    <property type="match status" value="2"/>
</dbReference>
<dbReference type="EMBL" id="JALJOR010000009">
    <property type="protein sequence ID" value="KAK9811339.1"/>
    <property type="molecule type" value="Genomic_DNA"/>
</dbReference>
<protein>
    <recommendedName>
        <fullName evidence="5">Choline kinase</fullName>
    </recommendedName>
</protein>
<keyword evidence="4" id="KW-1185">Reference proteome</keyword>
<organism evidence="3 4">
    <name type="scientific">[Myrmecia] bisecta</name>
    <dbReference type="NCBI Taxonomy" id="41462"/>
    <lineage>
        <taxon>Eukaryota</taxon>
        <taxon>Viridiplantae</taxon>
        <taxon>Chlorophyta</taxon>
        <taxon>core chlorophytes</taxon>
        <taxon>Trebouxiophyceae</taxon>
        <taxon>Trebouxiales</taxon>
        <taxon>Trebouxiaceae</taxon>
        <taxon>Myrmecia</taxon>
    </lineage>
</organism>
<dbReference type="SUPFAM" id="SSF56112">
    <property type="entry name" value="Protein kinase-like (PK-like)"/>
    <property type="match status" value="2"/>
</dbReference>
<proteinExistence type="inferred from homology"/>
<dbReference type="Gene3D" id="3.90.1200.10">
    <property type="match status" value="1"/>
</dbReference>
<feature type="compositionally biased region" description="Polar residues" evidence="2">
    <location>
        <begin position="211"/>
        <end position="222"/>
    </location>
</feature>
<dbReference type="GO" id="GO:0004103">
    <property type="term" value="F:choline kinase activity"/>
    <property type="evidence" value="ECO:0007669"/>
    <property type="project" value="TreeGrafter"/>
</dbReference>
<gene>
    <name evidence="3" type="ORF">WJX72_002093</name>
</gene>
<name>A0AAW1PT74_9CHLO</name>
<evidence type="ECO:0000256" key="1">
    <source>
        <dbReference type="ARBA" id="ARBA00038211"/>
    </source>
</evidence>